<feature type="compositionally biased region" description="Low complexity" evidence="1">
    <location>
        <begin position="251"/>
        <end position="261"/>
    </location>
</feature>
<feature type="non-terminal residue" evidence="2">
    <location>
        <position position="1"/>
    </location>
</feature>
<proteinExistence type="predicted"/>
<evidence type="ECO:0000256" key="1">
    <source>
        <dbReference type="SAM" id="MobiDB-lite"/>
    </source>
</evidence>
<dbReference type="EMBL" id="CAUYUJ010021351">
    <property type="protein sequence ID" value="CAK0904100.1"/>
    <property type="molecule type" value="Genomic_DNA"/>
</dbReference>
<organism evidence="2 3">
    <name type="scientific">Prorocentrum cordatum</name>
    <dbReference type="NCBI Taxonomy" id="2364126"/>
    <lineage>
        <taxon>Eukaryota</taxon>
        <taxon>Sar</taxon>
        <taxon>Alveolata</taxon>
        <taxon>Dinophyceae</taxon>
        <taxon>Prorocentrales</taxon>
        <taxon>Prorocentraceae</taxon>
        <taxon>Prorocentrum</taxon>
    </lineage>
</organism>
<evidence type="ECO:0000313" key="2">
    <source>
        <dbReference type="EMBL" id="CAK0904100.1"/>
    </source>
</evidence>
<feature type="region of interest" description="Disordered" evidence="1">
    <location>
        <begin position="251"/>
        <end position="286"/>
    </location>
</feature>
<reference evidence="2" key="1">
    <citation type="submission" date="2023-10" db="EMBL/GenBank/DDBJ databases">
        <authorList>
            <person name="Chen Y."/>
            <person name="Shah S."/>
            <person name="Dougan E. K."/>
            <person name="Thang M."/>
            <person name="Chan C."/>
        </authorList>
    </citation>
    <scope>NUCLEOTIDE SEQUENCE [LARGE SCALE GENOMIC DNA]</scope>
</reference>
<accession>A0ABN9XZC3</accession>
<protein>
    <recommendedName>
        <fullName evidence="4">Phospholipid scramblase</fullName>
    </recommendedName>
</protein>
<name>A0ABN9XZC3_9DINO</name>
<dbReference type="Proteomes" id="UP001189429">
    <property type="component" value="Unassembled WGS sequence"/>
</dbReference>
<comment type="caution">
    <text evidence="2">The sequence shown here is derived from an EMBL/GenBank/DDBJ whole genome shotgun (WGS) entry which is preliminary data.</text>
</comment>
<evidence type="ECO:0008006" key="4">
    <source>
        <dbReference type="Google" id="ProtNLM"/>
    </source>
</evidence>
<keyword evidence="3" id="KW-1185">Reference proteome</keyword>
<sequence length="301" mass="32565">QSRIHIPALRPNACSYSSGLQKVRFARNPQSGARVSVHQIESHQRLHPDARREAMAAAEAAAAVPAAQAAGADGAPPVSGATRRRRQVRRPEAQRPRRVPSPQPRWLPPFAWTGHLIWHRKKLAEIFYKETWWLCANPCHCGGYGFVSASAAPMCMSHEKHCCVETLCQSEPWDEGGMGVCFAISKICCFVNHSGWGGPNDGVPLFACCGEQCDRDSGEDVMLKEDAQLMKSTFFLYSMVIACARGVDSPRTAPSPSARPTESVAAFVPHATPPTPARRIGTASTRTASSCAASALARAPH</sequence>
<evidence type="ECO:0000313" key="3">
    <source>
        <dbReference type="Proteomes" id="UP001189429"/>
    </source>
</evidence>
<feature type="region of interest" description="Disordered" evidence="1">
    <location>
        <begin position="67"/>
        <end position="104"/>
    </location>
</feature>
<gene>
    <name evidence="2" type="ORF">PCOR1329_LOCUS80232</name>
</gene>
<feature type="compositionally biased region" description="Low complexity" evidence="1">
    <location>
        <begin position="67"/>
        <end position="78"/>
    </location>
</feature>